<dbReference type="PANTHER" id="PTHR35535:SF1">
    <property type="entry name" value="HEAT SHOCK PROTEIN HSLJ"/>
    <property type="match status" value="1"/>
</dbReference>
<protein>
    <submittedName>
        <fullName evidence="4">Heat shock protein HslJ</fullName>
    </submittedName>
</protein>
<keyword evidence="4" id="KW-0346">Stress response</keyword>
<sequence length="140" mass="15530" precursor="true">MKKSLFVLAAAMTLGACSMNQNTAVKQTDLQHHRFELLSVDGQTVPAAQGRIPDIEFGSNMHVSGKMCNNFMGQGQLQNNVLTVKGLASTMMMCPDENLNKWDHVISDVLNNGAALTLQENKLTLKQGKHQLIYRLKDRM</sequence>
<evidence type="ECO:0000313" key="3">
    <source>
        <dbReference type="EMBL" id="ADW73693.1"/>
    </source>
</evidence>
<feature type="chain" id="PRO_5002608998" evidence="1">
    <location>
        <begin position="24"/>
        <end position="140"/>
    </location>
</feature>
<dbReference type="RefSeq" id="WP_013575394.1">
    <property type="nucleotide sequence ID" value="NC_015061.1"/>
</dbReference>
<evidence type="ECO:0000313" key="4">
    <source>
        <dbReference type="EMBL" id="MFD3224264.1"/>
    </source>
</evidence>
<dbReference type="NCBIfam" id="NF007766">
    <property type="entry name" value="PRK10449.1"/>
    <property type="match status" value="1"/>
</dbReference>
<dbReference type="EMBL" id="CP002505">
    <property type="protein sequence ID" value="ADW73693.1"/>
    <property type="molecule type" value="Genomic_DNA"/>
</dbReference>
<name>A0A0H3F9T2_RAHSY</name>
<keyword evidence="6" id="KW-1185">Reference proteome</keyword>
<evidence type="ECO:0000313" key="5">
    <source>
        <dbReference type="Proteomes" id="UP000007257"/>
    </source>
</evidence>
<gene>
    <name evidence="4" type="primary">hslJ</name>
    <name evidence="3" type="ordered locus">Rahaq_2082</name>
    <name evidence="4" type="ORF">ACFPK4_12030</name>
</gene>
<accession>A0A0H3F9T2</accession>
<dbReference type="AlphaFoldDB" id="A0A0H3F9T2"/>
<dbReference type="InterPro" id="IPR053147">
    <property type="entry name" value="Hsp_HslJ-like"/>
</dbReference>
<dbReference type="PANTHER" id="PTHR35535">
    <property type="entry name" value="HEAT SHOCK PROTEIN HSLJ"/>
    <property type="match status" value="1"/>
</dbReference>
<dbReference type="HOGENOM" id="CLU_075808_1_0_6"/>
<dbReference type="Proteomes" id="UP000007257">
    <property type="component" value="Chromosome"/>
</dbReference>
<dbReference type="InterPro" id="IPR038670">
    <property type="entry name" value="HslJ-like_sf"/>
</dbReference>
<feature type="signal peptide" evidence="1">
    <location>
        <begin position="1"/>
        <end position="23"/>
    </location>
</feature>
<dbReference type="Proteomes" id="UP001598201">
    <property type="component" value="Unassembled WGS sequence"/>
</dbReference>
<keyword evidence="1" id="KW-0732">Signal</keyword>
<reference evidence="3 5" key="2">
    <citation type="journal article" date="2012" name="J. Bacteriol.">
        <title>Complete Genome Sequence of Rahnella sp. Strain Y9602, a Gammaproteobacterium Isolate from Metal- and Radionuclide-Contaminated Soil.</title>
        <authorList>
            <person name="Martinez R.J."/>
            <person name="Bruce D."/>
            <person name="Detter C."/>
            <person name="Goodwin L.A."/>
            <person name="Han J."/>
            <person name="Han C.S."/>
            <person name="Held B."/>
            <person name="Land M.L."/>
            <person name="Mikhailova N."/>
            <person name="Nolan M."/>
            <person name="Pennacchio L."/>
            <person name="Pitluck S."/>
            <person name="Tapia R."/>
            <person name="Woyke T."/>
            <person name="Sobecky P.A."/>
        </authorList>
    </citation>
    <scope>NUCLEOTIDE SEQUENCE [LARGE SCALE GENOMIC DNA]</scope>
    <source>
        <strain evidence="3 5">Y9602</strain>
    </source>
</reference>
<reference evidence="4 6" key="3">
    <citation type="submission" date="2024-09" db="EMBL/GenBank/DDBJ databases">
        <title>Genomes of Rahnella.</title>
        <authorList>
            <person name="Mnguni F.C."/>
            <person name="Shin G.Y."/>
            <person name="Coutinho T."/>
        </authorList>
    </citation>
    <scope>NUCLEOTIDE SEQUENCE [LARGE SCALE GENOMIC DNA]</scope>
    <source>
        <strain evidence="4 6">20WA0057</strain>
    </source>
</reference>
<proteinExistence type="predicted"/>
<evidence type="ECO:0000259" key="2">
    <source>
        <dbReference type="Pfam" id="PF03724"/>
    </source>
</evidence>
<dbReference type="Pfam" id="PF03724">
    <property type="entry name" value="META"/>
    <property type="match status" value="1"/>
</dbReference>
<dbReference type="Gene3D" id="2.40.128.270">
    <property type="match status" value="1"/>
</dbReference>
<reference evidence="5" key="1">
    <citation type="submission" date="2011-01" db="EMBL/GenBank/DDBJ databases">
        <title>Complete sequence of chromosome of Rahnella sp. Y9602.</title>
        <authorList>
            <consortium name="US DOE Joint Genome Institute"/>
            <person name="Lucas S."/>
            <person name="Copeland A."/>
            <person name="Lapidus A."/>
            <person name="Cheng J.-F."/>
            <person name="Goodwin L."/>
            <person name="Pitluck S."/>
            <person name="Lu M."/>
            <person name="Detter J.C."/>
            <person name="Han C."/>
            <person name="Tapia R."/>
            <person name="Land M."/>
            <person name="Hauser L."/>
            <person name="Kyrpides N."/>
            <person name="Ivanova N."/>
            <person name="Ovchinnikova G."/>
            <person name="Pagani I."/>
            <person name="Sobecky P.A."/>
            <person name="Martinez R.J."/>
            <person name="Woyke T."/>
        </authorList>
    </citation>
    <scope>NUCLEOTIDE SEQUENCE [LARGE SCALE GENOMIC DNA]</scope>
    <source>
        <strain evidence="5">Y9602</strain>
    </source>
</reference>
<dbReference type="KEGG" id="rah:Rahaq_2082"/>
<dbReference type="InterPro" id="IPR005184">
    <property type="entry name" value="DUF306_Meta_HslJ"/>
</dbReference>
<dbReference type="PROSITE" id="PS51257">
    <property type="entry name" value="PROKAR_LIPOPROTEIN"/>
    <property type="match status" value="1"/>
</dbReference>
<dbReference type="OrthoDB" id="5600341at2"/>
<feature type="domain" description="DUF306" evidence="2">
    <location>
        <begin position="29"/>
        <end position="134"/>
    </location>
</feature>
<dbReference type="EMBL" id="JBHUCJ010000024">
    <property type="protein sequence ID" value="MFD3224264.1"/>
    <property type="molecule type" value="Genomic_DNA"/>
</dbReference>
<dbReference type="eggNOG" id="COG3187">
    <property type="taxonomic scope" value="Bacteria"/>
</dbReference>
<evidence type="ECO:0000256" key="1">
    <source>
        <dbReference type="SAM" id="SignalP"/>
    </source>
</evidence>
<evidence type="ECO:0000313" key="6">
    <source>
        <dbReference type="Proteomes" id="UP001598201"/>
    </source>
</evidence>
<organism evidence="3 5">
    <name type="scientific">Rahnella sp. (strain Y9602)</name>
    <dbReference type="NCBI Taxonomy" id="2703885"/>
    <lineage>
        <taxon>Bacteria</taxon>
        <taxon>Pseudomonadati</taxon>
        <taxon>Pseudomonadota</taxon>
        <taxon>Gammaproteobacteria</taxon>
        <taxon>Enterobacterales</taxon>
        <taxon>Yersiniaceae</taxon>
        <taxon>Rahnella</taxon>
    </lineage>
</organism>